<keyword evidence="4 5" id="KW-0963">Cytoplasm</keyword>
<feature type="domain" description="RecX third three-helical" evidence="8">
    <location>
        <begin position="156"/>
        <end position="201"/>
    </location>
</feature>
<feature type="region of interest" description="Disordered" evidence="6">
    <location>
        <begin position="1"/>
        <end position="59"/>
    </location>
</feature>
<dbReference type="InterPro" id="IPR053924">
    <property type="entry name" value="RecX_HTH_2nd"/>
</dbReference>
<feature type="domain" description="RecX second three-helical" evidence="7">
    <location>
        <begin position="107"/>
        <end position="148"/>
    </location>
</feature>
<keyword evidence="11" id="KW-1185">Reference proteome</keyword>
<name>A0A930YKA6_9ACTN</name>
<sequence length="215" mass="23510">MTDWRGDVEAGVSAWLGDEGRPEPHHGGDRGPVRGDPVPDVSSRPGADRDLGPEADPESVARTILLDQLTGRARSRHELADKLRSRNVPDDIATRLLDRFTDVGLINDTAFARQWVESRQAGKGLAKRALADELRRKGVDPEVTREALDELEPGVEEAAARALVRKKLPSMRRLDHATATRRLAGMLARKGYPAGLVFAVVRDELGAPDDADPHE</sequence>
<organism evidence="10 11">
    <name type="scientific">Nocardioides islandensis</name>
    <dbReference type="NCBI Taxonomy" id="433663"/>
    <lineage>
        <taxon>Bacteria</taxon>
        <taxon>Bacillati</taxon>
        <taxon>Actinomycetota</taxon>
        <taxon>Actinomycetes</taxon>
        <taxon>Propionibacteriales</taxon>
        <taxon>Nocardioidaceae</taxon>
        <taxon>Nocardioides</taxon>
    </lineage>
</organism>
<comment type="caution">
    <text evidence="10">The sequence shown here is derived from an EMBL/GenBank/DDBJ whole genome shotgun (WGS) entry which is preliminary data.</text>
</comment>
<dbReference type="AlphaFoldDB" id="A0A930YKA6"/>
<evidence type="ECO:0000256" key="2">
    <source>
        <dbReference type="ARBA" id="ARBA00009695"/>
    </source>
</evidence>
<dbReference type="Proteomes" id="UP000640489">
    <property type="component" value="Unassembled WGS sequence"/>
</dbReference>
<evidence type="ECO:0000313" key="10">
    <source>
        <dbReference type="EMBL" id="MBF4763440.1"/>
    </source>
</evidence>
<evidence type="ECO:0000256" key="4">
    <source>
        <dbReference type="ARBA" id="ARBA00022490"/>
    </source>
</evidence>
<evidence type="ECO:0000259" key="9">
    <source>
        <dbReference type="Pfam" id="PF21982"/>
    </source>
</evidence>
<feature type="domain" description="RecX first three-helical" evidence="9">
    <location>
        <begin position="61"/>
        <end position="99"/>
    </location>
</feature>
<dbReference type="InterPro" id="IPR003783">
    <property type="entry name" value="Regulatory_RecX"/>
</dbReference>
<dbReference type="RefSeq" id="WP_194706615.1">
    <property type="nucleotide sequence ID" value="NZ_JADKPN010000004.1"/>
</dbReference>
<evidence type="ECO:0000256" key="6">
    <source>
        <dbReference type="SAM" id="MobiDB-lite"/>
    </source>
</evidence>
<evidence type="ECO:0000256" key="1">
    <source>
        <dbReference type="ARBA" id="ARBA00004496"/>
    </source>
</evidence>
<accession>A0A930YKA6</accession>
<dbReference type="HAMAP" id="MF_01114">
    <property type="entry name" value="RecX"/>
    <property type="match status" value="1"/>
</dbReference>
<evidence type="ECO:0000313" key="11">
    <source>
        <dbReference type="Proteomes" id="UP000640489"/>
    </source>
</evidence>
<evidence type="ECO:0000259" key="8">
    <source>
        <dbReference type="Pfam" id="PF21981"/>
    </source>
</evidence>
<dbReference type="Gene3D" id="1.10.10.10">
    <property type="entry name" value="Winged helix-like DNA-binding domain superfamily/Winged helix DNA-binding domain"/>
    <property type="match status" value="2"/>
</dbReference>
<comment type="function">
    <text evidence="5">Modulates RecA activity.</text>
</comment>
<dbReference type="GO" id="GO:0005737">
    <property type="term" value="C:cytoplasm"/>
    <property type="evidence" value="ECO:0007669"/>
    <property type="project" value="UniProtKB-SubCell"/>
</dbReference>
<dbReference type="InterPro" id="IPR036388">
    <property type="entry name" value="WH-like_DNA-bd_sf"/>
</dbReference>
<dbReference type="Pfam" id="PF02631">
    <property type="entry name" value="RecX_HTH2"/>
    <property type="match status" value="1"/>
</dbReference>
<dbReference type="Pfam" id="PF21982">
    <property type="entry name" value="RecX_HTH1"/>
    <property type="match status" value="1"/>
</dbReference>
<dbReference type="EMBL" id="JADKPN010000004">
    <property type="protein sequence ID" value="MBF4763440.1"/>
    <property type="molecule type" value="Genomic_DNA"/>
</dbReference>
<dbReference type="PANTHER" id="PTHR33602:SF1">
    <property type="entry name" value="REGULATORY PROTEIN RECX FAMILY PROTEIN"/>
    <property type="match status" value="1"/>
</dbReference>
<dbReference type="InterPro" id="IPR053926">
    <property type="entry name" value="RecX_HTH_1st"/>
</dbReference>
<comment type="similarity">
    <text evidence="2 5">Belongs to the RecX family.</text>
</comment>
<proteinExistence type="inferred from homology"/>
<dbReference type="Pfam" id="PF21981">
    <property type="entry name" value="RecX_HTH3"/>
    <property type="match status" value="1"/>
</dbReference>
<evidence type="ECO:0000259" key="7">
    <source>
        <dbReference type="Pfam" id="PF02631"/>
    </source>
</evidence>
<dbReference type="InterPro" id="IPR053925">
    <property type="entry name" value="RecX_HTH_3rd"/>
</dbReference>
<dbReference type="GO" id="GO:0006282">
    <property type="term" value="P:regulation of DNA repair"/>
    <property type="evidence" value="ECO:0007669"/>
    <property type="project" value="UniProtKB-UniRule"/>
</dbReference>
<comment type="subcellular location">
    <subcellularLocation>
        <location evidence="1 5">Cytoplasm</location>
    </subcellularLocation>
</comment>
<reference evidence="10" key="1">
    <citation type="submission" date="2020-11" db="EMBL/GenBank/DDBJ databases">
        <title>Nocardioides sp. nov., isolated from Soil of Cynanchum wilfordii Hemsley rhizosphere.</title>
        <authorList>
            <person name="Lee J.-S."/>
            <person name="Suh M.K."/>
            <person name="Kim J.-S."/>
        </authorList>
    </citation>
    <scope>NUCLEOTIDE SEQUENCE</scope>
    <source>
        <strain evidence="10">KCTC 19275</strain>
    </source>
</reference>
<feature type="compositionally biased region" description="Basic and acidic residues" evidence="6">
    <location>
        <begin position="18"/>
        <end position="33"/>
    </location>
</feature>
<evidence type="ECO:0000256" key="5">
    <source>
        <dbReference type="HAMAP-Rule" id="MF_01114"/>
    </source>
</evidence>
<gene>
    <name evidence="5" type="primary">recX</name>
    <name evidence="10" type="ORF">ISU07_09910</name>
</gene>
<dbReference type="PANTHER" id="PTHR33602">
    <property type="entry name" value="REGULATORY PROTEIN RECX FAMILY PROTEIN"/>
    <property type="match status" value="1"/>
</dbReference>
<evidence type="ECO:0000256" key="3">
    <source>
        <dbReference type="ARBA" id="ARBA00018111"/>
    </source>
</evidence>
<protein>
    <recommendedName>
        <fullName evidence="3 5">Regulatory protein RecX</fullName>
    </recommendedName>
</protein>